<protein>
    <submittedName>
        <fullName evidence="1">Uncharacterized protein</fullName>
    </submittedName>
</protein>
<evidence type="ECO:0000313" key="1">
    <source>
        <dbReference type="EMBL" id="AFB21200.1"/>
    </source>
</evidence>
<organism evidence="1 2">
    <name type="scientific">Rickettsia canadensis str. CA410</name>
    <dbReference type="NCBI Taxonomy" id="1105107"/>
    <lineage>
        <taxon>Bacteria</taxon>
        <taxon>Pseudomonadati</taxon>
        <taxon>Pseudomonadota</taxon>
        <taxon>Alphaproteobacteria</taxon>
        <taxon>Rickettsiales</taxon>
        <taxon>Rickettsiaceae</taxon>
        <taxon>Rickettsieae</taxon>
        <taxon>Rickettsia</taxon>
        <taxon>belli group</taxon>
    </lineage>
</organism>
<gene>
    <name evidence="1" type="ORF">RCA_03165</name>
</gene>
<proteinExistence type="predicted"/>
<evidence type="ECO:0000313" key="2">
    <source>
        <dbReference type="Proteomes" id="UP000007878"/>
    </source>
</evidence>
<dbReference type="Proteomes" id="UP000007878">
    <property type="component" value="Chromosome"/>
</dbReference>
<reference evidence="2" key="1">
    <citation type="submission" date="2012-02" db="EMBL/GenBank/DDBJ databases">
        <title>Complete genome sequence of Rickettsia parkeri strain Portsmouth.</title>
        <authorList>
            <person name="Johnson S.L."/>
            <person name="Munk A.C."/>
            <person name="Han S."/>
            <person name="Bruce D.C."/>
            <person name="Dasch G.A."/>
        </authorList>
    </citation>
    <scope>NUCLEOTIDE SEQUENCE [LARGE SCALE GENOMIC DNA]</scope>
    <source>
        <strain evidence="2">CA410</strain>
    </source>
</reference>
<accession>A0ABM5MU77</accession>
<name>A0ABM5MU77_RICCA</name>
<sequence length="77" mass="8929">MAQVFLKASSLHILALPVKPISLLMVGLFDLYSNNVTYEASNHLSRIGFAKVNLIEKWFLEKIILMYIKIFLWPRGY</sequence>
<keyword evidence="2" id="KW-1185">Reference proteome</keyword>
<dbReference type="EMBL" id="CP003304">
    <property type="protein sequence ID" value="AFB21200.1"/>
    <property type="molecule type" value="Genomic_DNA"/>
</dbReference>